<organism evidence="2 3">
    <name type="scientific">Thermosulfidibacter takaii (strain DSM 17441 / JCM 13301 / NBRC 103674 / ABI70S6)</name>
    <dbReference type="NCBI Taxonomy" id="1298851"/>
    <lineage>
        <taxon>Bacteria</taxon>
        <taxon>Pseudomonadati</taxon>
        <taxon>Thermosulfidibacterota</taxon>
        <taxon>Thermosulfidibacteria</taxon>
        <taxon>Thermosulfidibacterales</taxon>
        <taxon>Thermosulfidibacteraceae</taxon>
    </lineage>
</organism>
<name>A0A0S3QUY1_THET7</name>
<dbReference type="Proteomes" id="UP000063234">
    <property type="component" value="Chromosome"/>
</dbReference>
<dbReference type="PANTHER" id="PTHR48207:SF3">
    <property type="entry name" value="SUCCINATE--HYDROXYMETHYLGLUTARATE COA-TRANSFERASE"/>
    <property type="match status" value="1"/>
</dbReference>
<dbReference type="STRING" id="1298851.TST_1342"/>
<keyword evidence="1" id="KW-0808">Transferase</keyword>
<dbReference type="Pfam" id="PF02515">
    <property type="entry name" value="CoA_transf_3"/>
    <property type="match status" value="1"/>
</dbReference>
<dbReference type="EMBL" id="AP013035">
    <property type="protein sequence ID" value="BAT72129.1"/>
    <property type="molecule type" value="Genomic_DNA"/>
</dbReference>
<dbReference type="KEGG" id="ttk:TST_1342"/>
<dbReference type="Gene3D" id="3.30.1540.10">
    <property type="entry name" value="formyl-coa transferase, domain 3"/>
    <property type="match status" value="1"/>
</dbReference>
<dbReference type="InterPro" id="IPR023606">
    <property type="entry name" value="CoA-Trfase_III_dom_1_sf"/>
</dbReference>
<reference evidence="3" key="1">
    <citation type="journal article" date="2018" name="Science">
        <title>A primordial and reversible TCA cycle in a facultatively chemolithoautotrophic thermophile.</title>
        <authorList>
            <person name="Nunoura T."/>
            <person name="Chikaraishi Y."/>
            <person name="Izaki R."/>
            <person name="Suwa T."/>
            <person name="Sato T."/>
            <person name="Harada T."/>
            <person name="Mori K."/>
            <person name="Kato Y."/>
            <person name="Miyazaki M."/>
            <person name="Shimamura S."/>
            <person name="Yanagawa K."/>
            <person name="Shuto A."/>
            <person name="Ohkouchi N."/>
            <person name="Fujita N."/>
            <person name="Takaki Y."/>
            <person name="Atomi H."/>
            <person name="Takai K."/>
        </authorList>
    </citation>
    <scope>NUCLEOTIDE SEQUENCE [LARGE SCALE GENOMIC DNA]</scope>
    <source>
        <strain evidence="3">DSM 17441 / JCM 13301 / NBRC 103674 / ABI70S6</strain>
    </source>
</reference>
<evidence type="ECO:0000313" key="2">
    <source>
        <dbReference type="EMBL" id="BAT72129.1"/>
    </source>
</evidence>
<accession>A0A0S3QUY1</accession>
<dbReference type="InterPro" id="IPR003673">
    <property type="entry name" value="CoA-Trfase_fam_III"/>
</dbReference>
<sequence>MKKLPLEGLRVLDLSRLVPGPYASMILADFGAEVIKIEAPGIGDYARSFEPVMKRESSIFYALNRNKKSIVLNLKDEADREKFLELAKDADVILESFRPGVMDRLGVGYEAVSKVNPKIIWCSISGFGQQTPYKHMPGHDLNFVALGGVLDLTGYDRPAMLGTQLADLGSALWAVIGILLALKNRENTGKGDFVDVAMMDSVISWLHVPLAEFVGYGKPPERGRTWPTGRYPSYCIYRAKDGFVAVAGLEEKFWEDICKTIGREDLIPYHQSDEVWVKEELEKEFSKRSVEEWEKLAIEKGLCLSPVKNVAQVLEDPQVKERELIWELDVPDEERKPLSIAPPVKFLNIKPTVRLLPPKMGEHNNEILRGKKR</sequence>
<dbReference type="OrthoDB" id="9780178at2"/>
<dbReference type="PANTHER" id="PTHR48207">
    <property type="entry name" value="SUCCINATE--HYDROXYMETHYLGLUTARATE COA-TRANSFERASE"/>
    <property type="match status" value="1"/>
</dbReference>
<keyword evidence="3" id="KW-1185">Reference proteome</keyword>
<dbReference type="Gene3D" id="3.40.50.10540">
    <property type="entry name" value="Crotonobetainyl-coa:carnitine coa-transferase, domain 1"/>
    <property type="match status" value="1"/>
</dbReference>
<dbReference type="InterPro" id="IPR050483">
    <property type="entry name" value="CoA-transferase_III_domain"/>
</dbReference>
<evidence type="ECO:0000256" key="1">
    <source>
        <dbReference type="ARBA" id="ARBA00022679"/>
    </source>
</evidence>
<evidence type="ECO:0000313" key="3">
    <source>
        <dbReference type="Proteomes" id="UP000063234"/>
    </source>
</evidence>
<dbReference type="AlphaFoldDB" id="A0A0S3QUY1"/>
<dbReference type="PATRIC" id="fig|1298851.3.peg.1417"/>
<protein>
    <submittedName>
        <fullName evidence="2">L-carnitine dehydratase/bile acid-inducible protein F</fullName>
    </submittedName>
</protein>
<dbReference type="RefSeq" id="WP_068550118.1">
    <property type="nucleotide sequence ID" value="NZ_AP013035.1"/>
</dbReference>
<proteinExistence type="predicted"/>
<dbReference type="SUPFAM" id="SSF89796">
    <property type="entry name" value="CoA-transferase family III (CaiB/BaiF)"/>
    <property type="match status" value="1"/>
</dbReference>
<dbReference type="InterPro" id="IPR044855">
    <property type="entry name" value="CoA-Trfase_III_dom3_sf"/>
</dbReference>
<gene>
    <name evidence="2" type="ORF">TST_1342</name>
</gene>
<dbReference type="GO" id="GO:0008410">
    <property type="term" value="F:CoA-transferase activity"/>
    <property type="evidence" value="ECO:0007669"/>
    <property type="project" value="TreeGrafter"/>
</dbReference>